<reference evidence="4" key="1">
    <citation type="submission" date="2017-02" db="UniProtKB">
        <authorList>
            <consortium name="WormBaseParasite"/>
        </authorList>
    </citation>
    <scope>IDENTIFICATION</scope>
</reference>
<protein>
    <submittedName>
        <fullName evidence="4">Protein kinase domain-containing protein</fullName>
    </submittedName>
</protein>
<dbReference type="WBParaSite" id="TTAC_0000732901-mRNA-1">
    <property type="protein sequence ID" value="TTAC_0000732901-mRNA-1"/>
    <property type="gene ID" value="TTAC_0000732901"/>
</dbReference>
<reference evidence="2 3" key="2">
    <citation type="submission" date="2018-11" db="EMBL/GenBank/DDBJ databases">
        <authorList>
            <consortium name="Pathogen Informatics"/>
        </authorList>
    </citation>
    <scope>NUCLEOTIDE SEQUENCE [LARGE SCALE GENOMIC DNA]</scope>
</reference>
<feature type="region of interest" description="Disordered" evidence="1">
    <location>
        <begin position="114"/>
        <end position="135"/>
    </location>
</feature>
<dbReference type="OrthoDB" id="6254633at2759"/>
<feature type="region of interest" description="Disordered" evidence="1">
    <location>
        <begin position="285"/>
        <end position="329"/>
    </location>
</feature>
<evidence type="ECO:0000256" key="1">
    <source>
        <dbReference type="SAM" id="MobiDB-lite"/>
    </source>
</evidence>
<evidence type="ECO:0000313" key="2">
    <source>
        <dbReference type="EMBL" id="VDM31675.1"/>
    </source>
</evidence>
<gene>
    <name evidence="2" type="ORF">TTAC_LOCUS7314</name>
</gene>
<proteinExistence type="predicted"/>
<keyword evidence="3" id="KW-1185">Reference proteome</keyword>
<dbReference type="EMBL" id="UYWX01020361">
    <property type="protein sequence ID" value="VDM31675.1"/>
    <property type="molecule type" value="Genomic_DNA"/>
</dbReference>
<dbReference type="AlphaFoldDB" id="A0A0R3X240"/>
<name>A0A0R3X240_HYDTA</name>
<dbReference type="Proteomes" id="UP000274429">
    <property type="component" value="Unassembled WGS sequence"/>
</dbReference>
<organism evidence="4">
    <name type="scientific">Hydatigena taeniaeformis</name>
    <name type="common">Feline tapeworm</name>
    <name type="synonym">Taenia taeniaeformis</name>
    <dbReference type="NCBI Taxonomy" id="6205"/>
    <lineage>
        <taxon>Eukaryota</taxon>
        <taxon>Metazoa</taxon>
        <taxon>Spiralia</taxon>
        <taxon>Lophotrochozoa</taxon>
        <taxon>Platyhelminthes</taxon>
        <taxon>Cestoda</taxon>
        <taxon>Eucestoda</taxon>
        <taxon>Cyclophyllidea</taxon>
        <taxon>Taeniidae</taxon>
        <taxon>Hydatigera</taxon>
    </lineage>
</organism>
<evidence type="ECO:0000313" key="4">
    <source>
        <dbReference type="WBParaSite" id="TTAC_0000732901-mRNA-1"/>
    </source>
</evidence>
<evidence type="ECO:0000313" key="3">
    <source>
        <dbReference type="Proteomes" id="UP000274429"/>
    </source>
</evidence>
<accession>A0A0R3X240</accession>
<sequence length="535" mass="59457">MSGGGVHLGMGISDATGLVSKTASISVHVKGCVGDLRVPLSDEKRYSRKQPLMVVPDNAWKHECTDVSDSGGFSRDMVTPSGGNINNDGQFSGSGNIEQKKNFELMGRISARSTTVTDPPTSVHNISPAERTPGNQKTVYSTRFRLPLTSTKDMTNNNSTKKFNSNTRPFLYLHPQTRTKSKAPDKGILDKVVRYCHFKQTHDRQSHKHYCTDVPRSKAKRSKLIKHHGTTLSTLEEEGKPTSILPTQESHDAKNTLNTCQDKSEDDDQLMAQLSAQVEHIHLSSESVSTPELSTIPVEPQPTHHITSSQPGVQHLREKDDPPSQSPIDEVNTLTSIPDVSTAYRPMKCEGDIRTDVILVDGAKNEANSGFRSQNFMHFTTTVSQPIRKLIQVAPSVAPRNTALQLTPYSQTTRCIPIRSQLRTRHPRRPYQFAPNISVITAGKKALFIRKQFIKKSFFLPESANLEDILADADDRRIVAICNRFHCEMVAFSKVPRKGSMKHEVIISGGCRDDIAKCARCLDARLNWCISPQLD</sequence>
<feature type="compositionally biased region" description="Polar residues" evidence="1">
    <location>
        <begin position="114"/>
        <end position="125"/>
    </location>
</feature>